<keyword evidence="1" id="KW-0560">Oxidoreductase</keyword>
<dbReference type="InterPro" id="IPR011576">
    <property type="entry name" value="Pyridox_Oxase_N"/>
</dbReference>
<dbReference type="RefSeq" id="WP_203774535.1">
    <property type="nucleotide sequence ID" value="NZ_BAAAYJ010000108.1"/>
</dbReference>
<evidence type="ECO:0000313" key="3">
    <source>
        <dbReference type="EMBL" id="GIE52844.1"/>
    </source>
</evidence>
<accession>A0A919JKU0</accession>
<dbReference type="AlphaFoldDB" id="A0A919JKU0"/>
<comment type="caution">
    <text evidence="3">The sequence shown here is derived from an EMBL/GenBank/DDBJ whole genome shotgun (WGS) entry which is preliminary data.</text>
</comment>
<dbReference type="GO" id="GO:0005829">
    <property type="term" value="C:cytosol"/>
    <property type="evidence" value="ECO:0007669"/>
    <property type="project" value="TreeGrafter"/>
</dbReference>
<dbReference type="Gene3D" id="2.30.110.10">
    <property type="entry name" value="Electron Transport, Fmn-binding Protein, Chain A"/>
    <property type="match status" value="1"/>
</dbReference>
<dbReference type="InterPro" id="IPR012349">
    <property type="entry name" value="Split_barrel_FMN-bd"/>
</dbReference>
<organism evidence="3 4">
    <name type="scientific">Actinoplanes nipponensis</name>
    <dbReference type="NCBI Taxonomy" id="135950"/>
    <lineage>
        <taxon>Bacteria</taxon>
        <taxon>Bacillati</taxon>
        <taxon>Actinomycetota</taxon>
        <taxon>Actinomycetes</taxon>
        <taxon>Micromonosporales</taxon>
        <taxon>Micromonosporaceae</taxon>
        <taxon>Actinoplanes</taxon>
    </lineage>
</organism>
<gene>
    <name evidence="3" type="ORF">Ani05nite_63780</name>
</gene>
<feature type="domain" description="Pyridoxamine 5'-phosphate oxidase N-terminal" evidence="2">
    <location>
        <begin position="26"/>
        <end position="123"/>
    </location>
</feature>
<evidence type="ECO:0000313" key="4">
    <source>
        <dbReference type="Proteomes" id="UP000647172"/>
    </source>
</evidence>
<keyword evidence="4" id="KW-1185">Reference proteome</keyword>
<name>A0A919JKU0_9ACTN</name>
<proteinExistence type="predicted"/>
<dbReference type="PANTHER" id="PTHR35176">
    <property type="entry name" value="HEME OXYGENASE HI_0854-RELATED"/>
    <property type="match status" value="1"/>
</dbReference>
<dbReference type="EMBL" id="BOMQ01000075">
    <property type="protein sequence ID" value="GIE52844.1"/>
    <property type="molecule type" value="Genomic_DNA"/>
</dbReference>
<dbReference type="InterPro" id="IPR052019">
    <property type="entry name" value="F420H2_bilvrd_red/Heme_oxyg"/>
</dbReference>
<dbReference type="GO" id="GO:0070967">
    <property type="term" value="F:coenzyme F420 binding"/>
    <property type="evidence" value="ECO:0007669"/>
    <property type="project" value="TreeGrafter"/>
</dbReference>
<protein>
    <recommendedName>
        <fullName evidence="2">Pyridoxamine 5'-phosphate oxidase N-terminal domain-containing protein</fullName>
    </recommendedName>
</protein>
<dbReference type="Proteomes" id="UP000647172">
    <property type="component" value="Unassembled WGS sequence"/>
</dbReference>
<evidence type="ECO:0000259" key="2">
    <source>
        <dbReference type="Pfam" id="PF01243"/>
    </source>
</evidence>
<reference evidence="3" key="1">
    <citation type="submission" date="2021-01" db="EMBL/GenBank/DDBJ databases">
        <title>Whole genome shotgun sequence of Actinoplanes nipponensis NBRC 14063.</title>
        <authorList>
            <person name="Komaki H."/>
            <person name="Tamura T."/>
        </authorList>
    </citation>
    <scope>NUCLEOTIDE SEQUENCE</scope>
    <source>
        <strain evidence="3">NBRC 14063</strain>
    </source>
</reference>
<dbReference type="SUPFAM" id="SSF50475">
    <property type="entry name" value="FMN-binding split barrel"/>
    <property type="match status" value="1"/>
</dbReference>
<evidence type="ECO:0000256" key="1">
    <source>
        <dbReference type="ARBA" id="ARBA00023002"/>
    </source>
</evidence>
<dbReference type="Pfam" id="PF01243">
    <property type="entry name" value="PNPOx_N"/>
    <property type="match status" value="1"/>
</dbReference>
<dbReference type="GO" id="GO:0016627">
    <property type="term" value="F:oxidoreductase activity, acting on the CH-CH group of donors"/>
    <property type="evidence" value="ECO:0007669"/>
    <property type="project" value="TreeGrafter"/>
</dbReference>
<sequence>MTTPTAELNEDFSEPGATAVPWADAERVLAAAEMFFLSTVRADGRPHVTPLPAIWDRGRLHICTGDREQKAKNLARRPECVLSTGSSRLHGGLDVVVEGVALRVTGPERLRALAALWKARLDWDFEVGEGAFRDPAGRTGLVYGIRPAKVLAFGKGPYTQTRYRFG</sequence>
<dbReference type="PANTHER" id="PTHR35176:SF4">
    <property type="entry name" value="PYRIDOXAMINE 5'-PHOSPHATE OXIDASE-RELATED FMN-BINDING"/>
    <property type="match status" value="1"/>
</dbReference>